<evidence type="ECO:0000259" key="1">
    <source>
        <dbReference type="SMART" id="SM00387"/>
    </source>
</evidence>
<gene>
    <name evidence="2" type="ORF">SAMN05877842_111148</name>
</gene>
<keyword evidence="2" id="KW-0418">Kinase</keyword>
<dbReference type="InterPro" id="IPR036890">
    <property type="entry name" value="HATPase_C_sf"/>
</dbReference>
<dbReference type="GO" id="GO:0016301">
    <property type="term" value="F:kinase activity"/>
    <property type="evidence" value="ECO:0007669"/>
    <property type="project" value="UniProtKB-KW"/>
</dbReference>
<dbReference type="AlphaFoldDB" id="A0A285UK27"/>
<dbReference type="InterPro" id="IPR003594">
    <property type="entry name" value="HATPase_dom"/>
</dbReference>
<dbReference type="Pfam" id="PF13581">
    <property type="entry name" value="HATPase_c_2"/>
    <property type="match status" value="1"/>
</dbReference>
<dbReference type="OrthoDB" id="9799195at2"/>
<organism evidence="2 3">
    <name type="scientific">Ureibacillus acetophenoni</name>
    <dbReference type="NCBI Taxonomy" id="614649"/>
    <lineage>
        <taxon>Bacteria</taxon>
        <taxon>Bacillati</taxon>
        <taxon>Bacillota</taxon>
        <taxon>Bacilli</taxon>
        <taxon>Bacillales</taxon>
        <taxon>Caryophanaceae</taxon>
        <taxon>Ureibacillus</taxon>
    </lineage>
</organism>
<dbReference type="EMBL" id="OBQC01000011">
    <property type="protein sequence ID" value="SOC42123.1"/>
    <property type="molecule type" value="Genomic_DNA"/>
</dbReference>
<keyword evidence="2" id="KW-0808">Transferase</keyword>
<dbReference type="Gene3D" id="3.30.565.10">
    <property type="entry name" value="Histidine kinase-like ATPase, C-terminal domain"/>
    <property type="match status" value="1"/>
</dbReference>
<sequence>MKSLLEITINTESDIIAARQIARETSNTIGFDKVDQARIVTAISEIAKNIIMYALVGVITIEILEKDNKKGISIRAIDRGPGIVDIKSVLDESNLKGLGAGLPGVRRLMDSLEIESDVGKGTRVYMEKWLR</sequence>
<evidence type="ECO:0000313" key="2">
    <source>
        <dbReference type="EMBL" id="SOC42123.1"/>
    </source>
</evidence>
<keyword evidence="3" id="KW-1185">Reference proteome</keyword>
<protein>
    <submittedName>
        <fullName evidence="2">Serine/threonine-protein kinase RsbT</fullName>
    </submittedName>
</protein>
<evidence type="ECO:0000313" key="3">
    <source>
        <dbReference type="Proteomes" id="UP000219252"/>
    </source>
</evidence>
<name>A0A285UK27_9BACL</name>
<dbReference type="RefSeq" id="WP_097150344.1">
    <property type="nucleotide sequence ID" value="NZ_OBQC01000011.1"/>
</dbReference>
<feature type="domain" description="Histidine kinase/HSP90-like ATPase" evidence="1">
    <location>
        <begin position="34"/>
        <end position="131"/>
    </location>
</feature>
<accession>A0A285UK27</accession>
<dbReference type="CDD" id="cd16934">
    <property type="entry name" value="HATPase_RsbT-like"/>
    <property type="match status" value="1"/>
</dbReference>
<reference evidence="3" key="1">
    <citation type="submission" date="2017-08" db="EMBL/GenBank/DDBJ databases">
        <authorList>
            <person name="Varghese N."/>
            <person name="Submissions S."/>
        </authorList>
    </citation>
    <scope>NUCLEOTIDE SEQUENCE [LARGE SCALE GENOMIC DNA]</scope>
    <source>
        <strain evidence="3">JC23</strain>
    </source>
</reference>
<dbReference type="SMART" id="SM00387">
    <property type="entry name" value="HATPase_c"/>
    <property type="match status" value="1"/>
</dbReference>
<dbReference type="Proteomes" id="UP000219252">
    <property type="component" value="Unassembled WGS sequence"/>
</dbReference>
<dbReference type="SUPFAM" id="SSF55874">
    <property type="entry name" value="ATPase domain of HSP90 chaperone/DNA topoisomerase II/histidine kinase"/>
    <property type="match status" value="1"/>
</dbReference>
<proteinExistence type="predicted"/>